<dbReference type="PANTHER" id="PTHR44329:SF148">
    <property type="entry name" value="ATMRK SERINE_THREONINE PROTEIN KINASE-LIKE"/>
    <property type="match status" value="1"/>
</dbReference>
<evidence type="ECO:0000313" key="9">
    <source>
        <dbReference type="EMBL" id="KAG0580631.1"/>
    </source>
</evidence>
<dbReference type="PROSITE" id="PS00108">
    <property type="entry name" value="PROTEIN_KINASE_ST"/>
    <property type="match status" value="1"/>
</dbReference>
<organism evidence="9 10">
    <name type="scientific">Ceratodon purpureus</name>
    <name type="common">Fire moss</name>
    <name type="synonym">Dicranum purpureum</name>
    <dbReference type="NCBI Taxonomy" id="3225"/>
    <lineage>
        <taxon>Eukaryota</taxon>
        <taxon>Viridiplantae</taxon>
        <taxon>Streptophyta</taxon>
        <taxon>Embryophyta</taxon>
        <taxon>Bryophyta</taxon>
        <taxon>Bryophytina</taxon>
        <taxon>Bryopsida</taxon>
        <taxon>Dicranidae</taxon>
        <taxon>Pseudoditrichales</taxon>
        <taxon>Ditrichaceae</taxon>
        <taxon>Ceratodon</taxon>
    </lineage>
</organism>
<dbReference type="Gene3D" id="1.10.510.10">
    <property type="entry name" value="Transferase(Phosphotransferase) domain 1"/>
    <property type="match status" value="1"/>
</dbReference>
<sequence>MPRNGNRIGSYTENGNGLLEVVGSNHCHSSNLSSEALQLTVKGRRLDHEDSDSESPRTSEGSSQGSSERMEDPTWFSEGGKRGLSPLSVKALEDVVGQVLKNVRAAGYGEAVCTEFREHFARLPSRYTLNIDPQRHEDVLLHMELLHEAREAEHGTSYSFYDDALVVPCVHVRKVQLTGFGSPDDFSPTDGKAVRTKRGVQIPKPTFGSTSNLLGLGIGNSPKVHPSEPLCRSRPTPPRGTPPRPPSSGNTSPGIYGLQHTIPRRSWGNFINPLHMEEEAVGYTSDLDDLSPSFGYEVNIATTDRLGLLKYLTSALSDSHLQLNIKEAHVFSTTDGMALEVFVVEGWPGDEAEELKKAILVALDEKLPGRRGRGRSRDELRAAAEAIQYEDWAVDYNMLQIGEQLGTGSTGRLFKGKYLSQDVAIKIILIGDCSGSGTDGDTHQSAPAAERLQIYKQEISIMRLVRHKNVVQFIGACSKWPQLCIVTELMAGGSVRDVLESRRSGLDFGTAIKVLRDAARGMDFLHKRGVIHRDLKAANLLIDEYDVVKVCDFGVARLKPPSLNAAEKSEKFSAEMTAETGTYRWMSPEVLEHKPYNHKADVYSFGITMWEVLTGEVPYSGLTPLQAAIGVVQRGLRPELPPNIPATVATLMQQCWHADPRKRPEFIEVLGILENMVTLTPPKRGVSSRRKIITSSRN</sequence>
<keyword evidence="3 6" id="KW-0547">Nucleotide-binding</keyword>
<feature type="domain" description="Protein kinase" evidence="8">
    <location>
        <begin position="399"/>
        <end position="677"/>
    </location>
</feature>
<accession>A0A8T0ICR1</accession>
<evidence type="ECO:0000313" key="10">
    <source>
        <dbReference type="Proteomes" id="UP000822688"/>
    </source>
</evidence>
<evidence type="ECO:0000256" key="6">
    <source>
        <dbReference type="PROSITE-ProRule" id="PRU10141"/>
    </source>
</evidence>
<keyword evidence="10" id="KW-1185">Reference proteome</keyword>
<dbReference type="PRINTS" id="PR00109">
    <property type="entry name" value="TYRKINASE"/>
</dbReference>
<keyword evidence="2" id="KW-0808">Transferase</keyword>
<protein>
    <recommendedName>
        <fullName evidence="8">Protein kinase domain-containing protein</fullName>
    </recommendedName>
</protein>
<dbReference type="Gene3D" id="3.30.200.20">
    <property type="entry name" value="Phosphorylase Kinase, domain 1"/>
    <property type="match status" value="1"/>
</dbReference>
<dbReference type="PANTHER" id="PTHR44329">
    <property type="entry name" value="SERINE/THREONINE-PROTEIN KINASE TNNI3K-RELATED"/>
    <property type="match status" value="1"/>
</dbReference>
<dbReference type="Proteomes" id="UP000822688">
    <property type="component" value="Chromosome 4"/>
</dbReference>
<gene>
    <name evidence="9" type="ORF">KC19_4G188300</name>
</gene>
<dbReference type="SMART" id="SM00220">
    <property type="entry name" value="S_TKc"/>
    <property type="match status" value="1"/>
</dbReference>
<dbReference type="PROSITE" id="PS00107">
    <property type="entry name" value="PROTEIN_KINASE_ATP"/>
    <property type="match status" value="1"/>
</dbReference>
<keyword evidence="5 6" id="KW-0067">ATP-binding</keyword>
<dbReference type="InterPro" id="IPR017441">
    <property type="entry name" value="Protein_kinase_ATP_BS"/>
</dbReference>
<evidence type="ECO:0000256" key="5">
    <source>
        <dbReference type="ARBA" id="ARBA00022840"/>
    </source>
</evidence>
<evidence type="ECO:0000256" key="3">
    <source>
        <dbReference type="ARBA" id="ARBA00022741"/>
    </source>
</evidence>
<dbReference type="CDD" id="cd13999">
    <property type="entry name" value="STKc_MAP3K-like"/>
    <property type="match status" value="1"/>
</dbReference>
<keyword evidence="1" id="KW-0723">Serine/threonine-protein kinase</keyword>
<evidence type="ECO:0000256" key="4">
    <source>
        <dbReference type="ARBA" id="ARBA00022777"/>
    </source>
</evidence>
<feature type="region of interest" description="Disordered" evidence="7">
    <location>
        <begin position="180"/>
        <end position="258"/>
    </location>
</feature>
<evidence type="ECO:0000256" key="2">
    <source>
        <dbReference type="ARBA" id="ARBA00022679"/>
    </source>
</evidence>
<dbReference type="InterPro" id="IPR000719">
    <property type="entry name" value="Prot_kinase_dom"/>
</dbReference>
<dbReference type="InterPro" id="IPR008271">
    <property type="entry name" value="Ser/Thr_kinase_AS"/>
</dbReference>
<dbReference type="InterPro" id="IPR011009">
    <property type="entry name" value="Kinase-like_dom_sf"/>
</dbReference>
<dbReference type="InterPro" id="IPR051681">
    <property type="entry name" value="Ser/Thr_Kinases-Pseudokinases"/>
</dbReference>
<dbReference type="Pfam" id="PF07714">
    <property type="entry name" value="PK_Tyr_Ser-Thr"/>
    <property type="match status" value="1"/>
</dbReference>
<dbReference type="EMBL" id="CM026424">
    <property type="protein sequence ID" value="KAG0580631.1"/>
    <property type="molecule type" value="Genomic_DNA"/>
</dbReference>
<reference evidence="9" key="1">
    <citation type="submission" date="2020-06" db="EMBL/GenBank/DDBJ databases">
        <title>WGS assembly of Ceratodon purpureus strain R40.</title>
        <authorList>
            <person name="Carey S.B."/>
            <person name="Jenkins J."/>
            <person name="Shu S."/>
            <person name="Lovell J.T."/>
            <person name="Sreedasyam A."/>
            <person name="Maumus F."/>
            <person name="Tiley G.P."/>
            <person name="Fernandez-Pozo N."/>
            <person name="Barry K."/>
            <person name="Chen C."/>
            <person name="Wang M."/>
            <person name="Lipzen A."/>
            <person name="Daum C."/>
            <person name="Saski C.A."/>
            <person name="Payton A.C."/>
            <person name="Mcbreen J.C."/>
            <person name="Conrad R.E."/>
            <person name="Kollar L.M."/>
            <person name="Olsson S."/>
            <person name="Huttunen S."/>
            <person name="Landis J.B."/>
            <person name="Wickett N.J."/>
            <person name="Johnson M.G."/>
            <person name="Rensing S.A."/>
            <person name="Grimwood J."/>
            <person name="Schmutz J."/>
            <person name="Mcdaniel S.F."/>
        </authorList>
    </citation>
    <scope>NUCLEOTIDE SEQUENCE</scope>
    <source>
        <strain evidence="9">R40</strain>
    </source>
</reference>
<dbReference type="InterPro" id="IPR001245">
    <property type="entry name" value="Ser-Thr/Tyr_kinase_cat_dom"/>
</dbReference>
<comment type="caution">
    <text evidence="9">The sequence shown here is derived from an EMBL/GenBank/DDBJ whole genome shotgun (WGS) entry which is preliminary data.</text>
</comment>
<feature type="binding site" evidence="6">
    <location>
        <position position="426"/>
    </location>
    <ligand>
        <name>ATP</name>
        <dbReference type="ChEBI" id="CHEBI:30616"/>
    </ligand>
</feature>
<feature type="region of interest" description="Disordered" evidence="7">
    <location>
        <begin position="43"/>
        <end position="81"/>
    </location>
</feature>
<evidence type="ECO:0000256" key="1">
    <source>
        <dbReference type="ARBA" id="ARBA00022527"/>
    </source>
</evidence>
<dbReference type="GO" id="GO:0005524">
    <property type="term" value="F:ATP binding"/>
    <property type="evidence" value="ECO:0007669"/>
    <property type="project" value="UniProtKB-UniRule"/>
</dbReference>
<evidence type="ECO:0000256" key="7">
    <source>
        <dbReference type="SAM" id="MobiDB-lite"/>
    </source>
</evidence>
<keyword evidence="4" id="KW-0418">Kinase</keyword>
<proteinExistence type="predicted"/>
<dbReference type="SUPFAM" id="SSF56112">
    <property type="entry name" value="Protein kinase-like (PK-like)"/>
    <property type="match status" value="1"/>
</dbReference>
<dbReference type="GO" id="GO:0004674">
    <property type="term" value="F:protein serine/threonine kinase activity"/>
    <property type="evidence" value="ECO:0007669"/>
    <property type="project" value="UniProtKB-KW"/>
</dbReference>
<evidence type="ECO:0000259" key="8">
    <source>
        <dbReference type="PROSITE" id="PS50011"/>
    </source>
</evidence>
<feature type="compositionally biased region" description="Polar residues" evidence="7">
    <location>
        <begin position="56"/>
        <end position="67"/>
    </location>
</feature>
<dbReference type="AlphaFoldDB" id="A0A8T0ICR1"/>
<name>A0A8T0ICR1_CERPU</name>
<dbReference type="PROSITE" id="PS50011">
    <property type="entry name" value="PROTEIN_KINASE_DOM"/>
    <property type="match status" value="1"/>
</dbReference>
<feature type="compositionally biased region" description="Pro residues" evidence="7">
    <location>
        <begin position="235"/>
        <end position="246"/>
    </location>
</feature>